<dbReference type="GO" id="GO:0003746">
    <property type="term" value="F:translation elongation factor activity"/>
    <property type="evidence" value="ECO:0007669"/>
    <property type="project" value="UniProtKB-KW"/>
</dbReference>
<evidence type="ECO:0000256" key="3">
    <source>
        <dbReference type="ARBA" id="ARBA00023015"/>
    </source>
</evidence>
<keyword evidence="12" id="KW-0251">Elongation factor</keyword>
<evidence type="ECO:0000259" key="10">
    <source>
        <dbReference type="Pfam" id="PF01272"/>
    </source>
</evidence>
<dbReference type="Pfam" id="PF03449">
    <property type="entry name" value="GreA_GreB_N"/>
    <property type="match status" value="1"/>
</dbReference>
<proteinExistence type="inferred from homology"/>
<dbReference type="PANTHER" id="PTHR30437:SF4">
    <property type="entry name" value="TRANSCRIPTION ELONGATION FACTOR GREA"/>
    <property type="match status" value="1"/>
</dbReference>
<comment type="function">
    <text evidence="6 8 9">Necessary for efficient RNA polymerase transcription elongation past template-encoded arresting sites. The arresting sites in DNA have the property of trapping a certain fraction of elongating RNA polymerases that pass through, resulting in locked ternary complexes. Cleavage of the nascent transcript by cleavage factors such as GreA or GreB allows the resumption of elongation from the new 3'terminus. GreA releases sequences of 2 to 3 nucleotides.</text>
</comment>
<evidence type="ECO:0000256" key="2">
    <source>
        <dbReference type="ARBA" id="ARBA00013729"/>
    </source>
</evidence>
<name>A0A8J6P5Z7_9BACT</name>
<evidence type="ECO:0000256" key="4">
    <source>
        <dbReference type="ARBA" id="ARBA00023125"/>
    </source>
</evidence>
<evidence type="ECO:0000256" key="5">
    <source>
        <dbReference type="ARBA" id="ARBA00023163"/>
    </source>
</evidence>
<evidence type="ECO:0000313" key="13">
    <source>
        <dbReference type="Proteomes" id="UP000605201"/>
    </source>
</evidence>
<dbReference type="FunFam" id="1.10.287.180:FF:000001">
    <property type="entry name" value="Transcription elongation factor GreA"/>
    <property type="match status" value="1"/>
</dbReference>
<dbReference type="GO" id="GO:0006354">
    <property type="term" value="P:DNA-templated transcription elongation"/>
    <property type="evidence" value="ECO:0007669"/>
    <property type="project" value="TreeGrafter"/>
</dbReference>
<dbReference type="PROSITE" id="PS00830">
    <property type="entry name" value="GREAB_2"/>
    <property type="match status" value="1"/>
</dbReference>
<dbReference type="FunFam" id="3.10.50.30:FF:000001">
    <property type="entry name" value="Transcription elongation factor GreA"/>
    <property type="match status" value="1"/>
</dbReference>
<keyword evidence="5 8" id="KW-0804">Transcription</keyword>
<dbReference type="PIRSF" id="PIRSF006092">
    <property type="entry name" value="GreA_GreB"/>
    <property type="match status" value="1"/>
</dbReference>
<dbReference type="NCBIfam" id="NF001261">
    <property type="entry name" value="PRK00226.1-2"/>
    <property type="match status" value="1"/>
</dbReference>
<dbReference type="NCBIfam" id="NF001264">
    <property type="entry name" value="PRK00226.1-5"/>
    <property type="match status" value="1"/>
</dbReference>
<evidence type="ECO:0000256" key="1">
    <source>
        <dbReference type="ARBA" id="ARBA00008213"/>
    </source>
</evidence>
<dbReference type="InterPro" id="IPR036953">
    <property type="entry name" value="GreA/GreB_C_sf"/>
</dbReference>
<organism evidence="12 13">
    <name type="scientific">Candidatus Desulfatibia vada</name>
    <dbReference type="NCBI Taxonomy" id="2841696"/>
    <lineage>
        <taxon>Bacteria</taxon>
        <taxon>Pseudomonadati</taxon>
        <taxon>Thermodesulfobacteriota</taxon>
        <taxon>Desulfobacteria</taxon>
        <taxon>Desulfobacterales</taxon>
        <taxon>Desulfobacterales incertae sedis</taxon>
        <taxon>Candidatus Desulfatibia</taxon>
    </lineage>
</organism>
<feature type="domain" description="Transcription elongation factor GreA/GreB N-terminal" evidence="11">
    <location>
        <begin position="4"/>
        <end position="74"/>
    </location>
</feature>
<keyword evidence="4 8" id="KW-0238">DNA-binding</keyword>
<evidence type="ECO:0000259" key="11">
    <source>
        <dbReference type="Pfam" id="PF03449"/>
    </source>
</evidence>
<dbReference type="GO" id="GO:0003677">
    <property type="term" value="F:DNA binding"/>
    <property type="evidence" value="ECO:0007669"/>
    <property type="project" value="UniProtKB-UniRule"/>
</dbReference>
<dbReference type="AlphaFoldDB" id="A0A8J6P5Z7"/>
<dbReference type="InterPro" id="IPR006359">
    <property type="entry name" value="Tscrpt_elong_fac_GreA"/>
</dbReference>
<dbReference type="GO" id="GO:0032784">
    <property type="term" value="P:regulation of DNA-templated transcription elongation"/>
    <property type="evidence" value="ECO:0007669"/>
    <property type="project" value="UniProtKB-UniRule"/>
</dbReference>
<keyword evidence="12" id="KW-0648">Protein biosynthesis</keyword>
<dbReference type="InterPro" id="IPR022691">
    <property type="entry name" value="Tscrpt_elong_fac_GreA/B_N"/>
</dbReference>
<reference evidence="12 13" key="1">
    <citation type="submission" date="2020-08" db="EMBL/GenBank/DDBJ databases">
        <title>Bridging the membrane lipid divide: bacteria of the FCB group superphylum have the potential to synthesize archaeal ether lipids.</title>
        <authorList>
            <person name="Villanueva L."/>
            <person name="Von Meijenfeldt F.A.B."/>
            <person name="Westbye A.B."/>
            <person name="Yadav S."/>
            <person name="Hopmans E.C."/>
            <person name="Dutilh B.E."/>
            <person name="Sinninghe Damste J.S."/>
        </authorList>
    </citation>
    <scope>NUCLEOTIDE SEQUENCE [LARGE SCALE GENOMIC DNA]</scope>
    <source>
        <strain evidence="12">NIOZ-UU17</strain>
    </source>
</reference>
<evidence type="ECO:0000256" key="8">
    <source>
        <dbReference type="HAMAP-Rule" id="MF_00105"/>
    </source>
</evidence>
<comment type="similarity">
    <text evidence="1 8 9">Belongs to the GreA/GreB family.</text>
</comment>
<dbReference type="InterPro" id="IPR023459">
    <property type="entry name" value="Tscrpt_elong_fac_GreA/B_fam"/>
</dbReference>
<dbReference type="Pfam" id="PF01272">
    <property type="entry name" value="GreA_GreB"/>
    <property type="match status" value="1"/>
</dbReference>
<accession>A0A8J6P5Z7</accession>
<dbReference type="InterPro" id="IPR018151">
    <property type="entry name" value="TF_GreA/GreB_CS"/>
</dbReference>
<keyword evidence="3 8" id="KW-0805">Transcription regulation</keyword>
<comment type="caution">
    <text evidence="12">The sequence shown here is derived from an EMBL/GenBank/DDBJ whole genome shotgun (WGS) entry which is preliminary data.</text>
</comment>
<dbReference type="Gene3D" id="1.10.287.180">
    <property type="entry name" value="Transcription elongation factor, GreA/GreB, N-terminal domain"/>
    <property type="match status" value="1"/>
</dbReference>
<dbReference type="InterPro" id="IPR028624">
    <property type="entry name" value="Tscrpt_elong_fac_GreA/B"/>
</dbReference>
<dbReference type="SUPFAM" id="SSF54534">
    <property type="entry name" value="FKBP-like"/>
    <property type="match status" value="1"/>
</dbReference>
<dbReference type="Proteomes" id="UP000605201">
    <property type="component" value="Unassembled WGS sequence"/>
</dbReference>
<protein>
    <recommendedName>
        <fullName evidence="2 8">Transcription elongation factor GreA</fullName>
    </recommendedName>
    <alternativeName>
        <fullName evidence="7 8">Transcript cleavage factor GreA</fullName>
    </alternativeName>
</protein>
<dbReference type="InterPro" id="IPR036805">
    <property type="entry name" value="Tscrpt_elong_fac_GreA/B_N_sf"/>
</dbReference>
<dbReference type="EMBL" id="JACNIG010000302">
    <property type="protein sequence ID" value="MBC8433451.1"/>
    <property type="molecule type" value="Genomic_DNA"/>
</dbReference>
<evidence type="ECO:0000256" key="7">
    <source>
        <dbReference type="ARBA" id="ARBA00030776"/>
    </source>
</evidence>
<evidence type="ECO:0000256" key="9">
    <source>
        <dbReference type="RuleBase" id="RU000556"/>
    </source>
</evidence>
<dbReference type="NCBIfam" id="TIGR01462">
    <property type="entry name" value="greA"/>
    <property type="match status" value="1"/>
</dbReference>
<sequence length="155" mass="17306">MERVPITRKGYEALKVELEHLKKVERPKNIKDIEEARSHGDISENAEFEAAKDRQAFIAGRLNDLEYKLALAEIIDPDTMPKDRAVFSSLVLLENSDTGEKVEYQLVGPDESNIEQGLISVSSPLGKAIIGKKPGDEIILQTPGGKRSYEFIEIL</sequence>
<evidence type="ECO:0000256" key="6">
    <source>
        <dbReference type="ARBA" id="ARBA00024916"/>
    </source>
</evidence>
<dbReference type="NCBIfam" id="NF001263">
    <property type="entry name" value="PRK00226.1-4"/>
    <property type="match status" value="1"/>
</dbReference>
<dbReference type="Gene3D" id="3.10.50.30">
    <property type="entry name" value="Transcription elongation factor, GreA/GreB, C-terminal domain"/>
    <property type="match status" value="1"/>
</dbReference>
<dbReference type="PANTHER" id="PTHR30437">
    <property type="entry name" value="TRANSCRIPTION ELONGATION FACTOR GREA"/>
    <property type="match status" value="1"/>
</dbReference>
<gene>
    <name evidence="8 12" type="primary">greA</name>
    <name evidence="12" type="ORF">H8D96_16195</name>
</gene>
<dbReference type="InterPro" id="IPR001437">
    <property type="entry name" value="Tscrpt_elong_fac_GreA/B_C"/>
</dbReference>
<dbReference type="SUPFAM" id="SSF46557">
    <property type="entry name" value="GreA transcript cleavage protein, N-terminal domain"/>
    <property type="match status" value="1"/>
</dbReference>
<dbReference type="GO" id="GO:0070063">
    <property type="term" value="F:RNA polymerase binding"/>
    <property type="evidence" value="ECO:0007669"/>
    <property type="project" value="InterPro"/>
</dbReference>
<feature type="domain" description="Transcription elongation factor GreA/GreB C-terminal" evidence="10">
    <location>
        <begin position="81"/>
        <end position="154"/>
    </location>
</feature>
<evidence type="ECO:0000313" key="12">
    <source>
        <dbReference type="EMBL" id="MBC8433451.1"/>
    </source>
</evidence>
<dbReference type="HAMAP" id="MF_00105">
    <property type="entry name" value="GreA_GreB"/>
    <property type="match status" value="1"/>
</dbReference>